<dbReference type="InterPro" id="IPR002575">
    <property type="entry name" value="Aminoglycoside_PTrfase"/>
</dbReference>
<keyword evidence="3" id="KW-1185">Reference proteome</keyword>
<name>A0ABU3Q1J7_9ACTN</name>
<dbReference type="EMBL" id="JAVYII010000011">
    <property type="protein sequence ID" value="MDT9595259.1"/>
    <property type="molecule type" value="Genomic_DNA"/>
</dbReference>
<organism evidence="2 3">
    <name type="scientific">Nocardioides imazamoxiresistens</name>
    <dbReference type="NCBI Taxonomy" id="3231893"/>
    <lineage>
        <taxon>Bacteria</taxon>
        <taxon>Bacillati</taxon>
        <taxon>Actinomycetota</taxon>
        <taxon>Actinomycetes</taxon>
        <taxon>Propionibacteriales</taxon>
        <taxon>Nocardioidaceae</taxon>
        <taxon>Nocardioides</taxon>
    </lineage>
</organism>
<dbReference type="Gene3D" id="3.90.1200.10">
    <property type="match status" value="1"/>
</dbReference>
<dbReference type="Proteomes" id="UP001268542">
    <property type="component" value="Unassembled WGS sequence"/>
</dbReference>
<evidence type="ECO:0000259" key="1">
    <source>
        <dbReference type="Pfam" id="PF01636"/>
    </source>
</evidence>
<dbReference type="RefSeq" id="WP_315735820.1">
    <property type="nucleotide sequence ID" value="NZ_JAVYII010000011.1"/>
</dbReference>
<accession>A0ABU3Q1J7</accession>
<sequence>MRADDTETGTGALAVAAPLLGPFLDGLVGDVERLRVRVKPGTSAALAARRPDGELLLALAYAPHAAAKVAKTARKAGDDLVALAETDGVVVVHARADRDLPGLRSLGELDGVVTPLSYNPQRRFVGRVRGGDGARVVRVVRPSEHAVTTRGARALDGAAGTPRLLAEQPRSGVARLSWVPGRPLDAGASAADLAAAGAALARLHAAPAALPPLTGTQAAPRATARLLAHLLPRLRPRLVRLAGAVERGLADAARDGLAAGPRPLHGDLSRDQLVVGPDGVGILDLDRAGAGDVAYDLGSLLADDRARGHAGGEVLLAAYAEHAPAPRPDALAAHTAAHLLRRSAEPFRTCRPDWPAECVALVEEVERLCSVTTP</sequence>
<reference evidence="2 3" key="1">
    <citation type="submission" date="2023-08" db="EMBL/GenBank/DDBJ databases">
        <title>Nocardioides seae sp. nov., a bacterium isolated from a soil.</title>
        <authorList>
            <person name="Wang X."/>
        </authorList>
    </citation>
    <scope>NUCLEOTIDE SEQUENCE [LARGE SCALE GENOMIC DNA]</scope>
    <source>
        <strain evidence="2 3">YZH12</strain>
    </source>
</reference>
<gene>
    <name evidence="2" type="ORF">RDV89_19385</name>
</gene>
<protein>
    <submittedName>
        <fullName evidence="2">Phosphotransferase</fullName>
    </submittedName>
</protein>
<feature type="domain" description="Aminoglycoside phosphotransferase" evidence="1">
    <location>
        <begin position="128"/>
        <end position="320"/>
    </location>
</feature>
<dbReference type="SUPFAM" id="SSF56112">
    <property type="entry name" value="Protein kinase-like (PK-like)"/>
    <property type="match status" value="1"/>
</dbReference>
<dbReference type="Pfam" id="PF01636">
    <property type="entry name" value="APH"/>
    <property type="match status" value="1"/>
</dbReference>
<dbReference type="InterPro" id="IPR011009">
    <property type="entry name" value="Kinase-like_dom_sf"/>
</dbReference>
<evidence type="ECO:0000313" key="3">
    <source>
        <dbReference type="Proteomes" id="UP001268542"/>
    </source>
</evidence>
<evidence type="ECO:0000313" key="2">
    <source>
        <dbReference type="EMBL" id="MDT9595259.1"/>
    </source>
</evidence>
<proteinExistence type="predicted"/>
<comment type="caution">
    <text evidence="2">The sequence shown here is derived from an EMBL/GenBank/DDBJ whole genome shotgun (WGS) entry which is preliminary data.</text>
</comment>